<name>A0A0P9AF12_9CLOT</name>
<dbReference type="InterPro" id="IPR024925">
    <property type="entry name" value="Malonyl_CoA-ACP_transAc"/>
</dbReference>
<dbReference type="Gene3D" id="3.30.70.250">
    <property type="entry name" value="Malonyl-CoA ACP transacylase, ACP-binding"/>
    <property type="match status" value="1"/>
</dbReference>
<proteinExistence type="inferred from homology"/>
<evidence type="ECO:0000256" key="3">
    <source>
        <dbReference type="ARBA" id="ARBA00048462"/>
    </source>
</evidence>
<dbReference type="EC" id="2.3.1.39" evidence="4"/>
<dbReference type="PANTHER" id="PTHR42681">
    <property type="entry name" value="MALONYL-COA-ACYL CARRIER PROTEIN TRANSACYLASE, MITOCHONDRIAL"/>
    <property type="match status" value="1"/>
</dbReference>
<dbReference type="GO" id="GO:0005829">
    <property type="term" value="C:cytosol"/>
    <property type="evidence" value="ECO:0007669"/>
    <property type="project" value="TreeGrafter"/>
</dbReference>
<evidence type="ECO:0000313" key="8">
    <source>
        <dbReference type="Proteomes" id="UP000050326"/>
    </source>
</evidence>
<comment type="caution">
    <text evidence="7">The sequence shown here is derived from an EMBL/GenBank/DDBJ whole genome shotgun (WGS) entry which is preliminary data.</text>
</comment>
<dbReference type="OrthoDB" id="9805460at2"/>
<dbReference type="InterPro" id="IPR016036">
    <property type="entry name" value="Malonyl_transacylase_ACP-bd"/>
</dbReference>
<keyword evidence="2 4" id="KW-0012">Acyltransferase</keyword>
<dbReference type="AlphaFoldDB" id="A0A0P9AF12"/>
<dbReference type="SMART" id="SM00827">
    <property type="entry name" value="PKS_AT"/>
    <property type="match status" value="1"/>
</dbReference>
<dbReference type="GO" id="GO:0004314">
    <property type="term" value="F:[acyl-carrier-protein] S-malonyltransferase activity"/>
    <property type="evidence" value="ECO:0007669"/>
    <property type="project" value="UniProtKB-EC"/>
</dbReference>
<evidence type="ECO:0000256" key="5">
    <source>
        <dbReference type="PIRSR" id="PIRSR000446-1"/>
    </source>
</evidence>
<dbReference type="GO" id="GO:0006633">
    <property type="term" value="P:fatty acid biosynthetic process"/>
    <property type="evidence" value="ECO:0007669"/>
    <property type="project" value="TreeGrafter"/>
</dbReference>
<protein>
    <recommendedName>
        <fullName evidence="4">Malonyl CoA-acyl carrier protein transacylase</fullName>
        <ecNumber evidence="4">2.3.1.39</ecNumber>
    </recommendedName>
</protein>
<dbReference type="RefSeq" id="WP_054875157.1">
    <property type="nucleotide sequence ID" value="NZ_LKET01000032.1"/>
</dbReference>
<dbReference type="Gene3D" id="3.40.366.10">
    <property type="entry name" value="Malonyl-Coenzyme A Acyl Carrier Protein, domain 2"/>
    <property type="match status" value="1"/>
</dbReference>
<dbReference type="Pfam" id="PF00698">
    <property type="entry name" value="Acyl_transf_1"/>
    <property type="match status" value="1"/>
</dbReference>
<dbReference type="InterPro" id="IPR001227">
    <property type="entry name" value="Ac_transferase_dom_sf"/>
</dbReference>
<sequence>MDKIAFLFSGQGSQYVGMARDLYNNYETVRNTLDTADGILNENLTGIIFEGPEDKLKLTENTQPAILAVSIAIMNLLVKEGIEPDGALGLSLGEYSALTASGILSYEDALPLVRKRGRFMQEAVPEGNGSMAAIIGLSREDVLSLVQEASIAGIVEAVNFNCPGQIAVAGEVAAVNKAVELAKEKGATKSVMLQVSAPFHSSMLKAAGDKLNIELNKLKFNKGKIPVLANLDCEYYGDNRERVIDKLTKQVYNAVLFEDCIKKMINDGYNVFVEAGPGRALNSFVKRIDKNVRLLNVEDIKSLEKTISSLK</sequence>
<dbReference type="STRING" id="36849.OXPF_21110"/>
<feature type="domain" description="Malonyl-CoA:ACP transacylase (MAT)" evidence="6">
    <location>
        <begin position="7"/>
        <end position="311"/>
    </location>
</feature>
<dbReference type="NCBIfam" id="TIGR00128">
    <property type="entry name" value="fabD"/>
    <property type="match status" value="1"/>
</dbReference>
<comment type="catalytic activity">
    <reaction evidence="3 4">
        <text>holo-[ACP] + malonyl-CoA = malonyl-[ACP] + CoA</text>
        <dbReference type="Rhea" id="RHEA:41792"/>
        <dbReference type="Rhea" id="RHEA-COMP:9623"/>
        <dbReference type="Rhea" id="RHEA-COMP:9685"/>
        <dbReference type="ChEBI" id="CHEBI:57287"/>
        <dbReference type="ChEBI" id="CHEBI:57384"/>
        <dbReference type="ChEBI" id="CHEBI:64479"/>
        <dbReference type="ChEBI" id="CHEBI:78449"/>
        <dbReference type="EC" id="2.3.1.39"/>
    </reaction>
</comment>
<feature type="active site" evidence="5">
    <location>
        <position position="200"/>
    </location>
</feature>
<accession>A0A0P9AF12</accession>
<dbReference type="SUPFAM" id="SSF52151">
    <property type="entry name" value="FabD/lysophospholipase-like"/>
    <property type="match status" value="1"/>
</dbReference>
<dbReference type="InterPro" id="IPR004410">
    <property type="entry name" value="Malonyl_CoA-ACP_transAc_FabD"/>
</dbReference>
<dbReference type="FunFam" id="3.30.70.250:FF:000001">
    <property type="entry name" value="Malonyl CoA-acyl carrier protein transacylase"/>
    <property type="match status" value="1"/>
</dbReference>
<dbReference type="Proteomes" id="UP000050326">
    <property type="component" value="Unassembled WGS sequence"/>
</dbReference>
<keyword evidence="8" id="KW-1185">Reference proteome</keyword>
<keyword evidence="1 4" id="KW-0808">Transferase</keyword>
<organism evidence="7 8">
    <name type="scientific">Oxobacter pfennigii</name>
    <dbReference type="NCBI Taxonomy" id="36849"/>
    <lineage>
        <taxon>Bacteria</taxon>
        <taxon>Bacillati</taxon>
        <taxon>Bacillota</taxon>
        <taxon>Clostridia</taxon>
        <taxon>Eubacteriales</taxon>
        <taxon>Clostridiaceae</taxon>
        <taxon>Oxobacter</taxon>
    </lineage>
</organism>
<evidence type="ECO:0000256" key="2">
    <source>
        <dbReference type="ARBA" id="ARBA00023315"/>
    </source>
</evidence>
<dbReference type="InterPro" id="IPR050858">
    <property type="entry name" value="Mal-CoA-ACP_Trans/PKS_FabD"/>
</dbReference>
<evidence type="ECO:0000313" key="7">
    <source>
        <dbReference type="EMBL" id="KPU43946.1"/>
    </source>
</evidence>
<dbReference type="PIRSF" id="PIRSF000446">
    <property type="entry name" value="Mct"/>
    <property type="match status" value="1"/>
</dbReference>
<comment type="similarity">
    <text evidence="4">Belongs to the fabD family.</text>
</comment>
<dbReference type="PANTHER" id="PTHR42681:SF1">
    <property type="entry name" value="MALONYL-COA-ACYL CARRIER PROTEIN TRANSACYLASE, MITOCHONDRIAL"/>
    <property type="match status" value="1"/>
</dbReference>
<dbReference type="SUPFAM" id="SSF55048">
    <property type="entry name" value="Probable ACP-binding domain of malonyl-CoA ACP transacylase"/>
    <property type="match status" value="1"/>
</dbReference>
<gene>
    <name evidence="7" type="primary">fabD</name>
    <name evidence="7" type="ORF">OXPF_21110</name>
</gene>
<dbReference type="PATRIC" id="fig|36849.3.peg.2229"/>
<dbReference type="EMBL" id="LKET01000032">
    <property type="protein sequence ID" value="KPU43946.1"/>
    <property type="molecule type" value="Genomic_DNA"/>
</dbReference>
<evidence type="ECO:0000256" key="1">
    <source>
        <dbReference type="ARBA" id="ARBA00022679"/>
    </source>
</evidence>
<evidence type="ECO:0000259" key="6">
    <source>
        <dbReference type="SMART" id="SM00827"/>
    </source>
</evidence>
<feature type="active site" evidence="5">
    <location>
        <position position="91"/>
    </location>
</feature>
<dbReference type="InterPro" id="IPR014043">
    <property type="entry name" value="Acyl_transferase_dom"/>
</dbReference>
<evidence type="ECO:0000256" key="4">
    <source>
        <dbReference type="PIRNR" id="PIRNR000446"/>
    </source>
</evidence>
<dbReference type="InterPro" id="IPR016035">
    <property type="entry name" value="Acyl_Trfase/lysoPLipase"/>
</dbReference>
<reference evidence="7 8" key="1">
    <citation type="submission" date="2015-09" db="EMBL/GenBank/DDBJ databases">
        <title>Genome sequence of Oxobacter pfennigii DSM 3222.</title>
        <authorList>
            <person name="Poehlein A."/>
            <person name="Bengelsdorf F.R."/>
            <person name="Schiel-Bengelsdorf B."/>
            <person name="Duerre P."/>
            <person name="Daniel R."/>
        </authorList>
    </citation>
    <scope>NUCLEOTIDE SEQUENCE [LARGE SCALE GENOMIC DNA]</scope>
    <source>
        <strain evidence="7 8">DSM 3222</strain>
    </source>
</reference>